<comment type="subcellular location">
    <subcellularLocation>
        <location evidence="1">Cell membrane</location>
        <topology evidence="1">Multi-pass membrane protein</topology>
    </subcellularLocation>
</comment>
<proteinExistence type="predicted"/>
<evidence type="ECO:0000256" key="6">
    <source>
        <dbReference type="ARBA" id="ARBA00022989"/>
    </source>
</evidence>
<feature type="transmembrane region" description="Helical" evidence="9">
    <location>
        <begin position="472"/>
        <end position="491"/>
    </location>
</feature>
<feature type="compositionally biased region" description="Pro residues" evidence="8">
    <location>
        <begin position="8"/>
        <end position="18"/>
    </location>
</feature>
<feature type="transmembrane region" description="Helical" evidence="9">
    <location>
        <begin position="388"/>
        <end position="408"/>
    </location>
</feature>
<dbReference type="EMBL" id="SGWQ01000008">
    <property type="protein sequence ID" value="RZS34887.1"/>
    <property type="molecule type" value="Genomic_DNA"/>
</dbReference>
<dbReference type="InterPro" id="IPR050297">
    <property type="entry name" value="LipidA_mod_glycosyltrf_83"/>
</dbReference>
<evidence type="ECO:0000256" key="3">
    <source>
        <dbReference type="ARBA" id="ARBA00022676"/>
    </source>
</evidence>
<evidence type="ECO:0000256" key="5">
    <source>
        <dbReference type="ARBA" id="ARBA00022692"/>
    </source>
</evidence>
<keyword evidence="3" id="KW-0328">Glycosyltransferase</keyword>
<feature type="transmembrane region" description="Helical" evidence="9">
    <location>
        <begin position="420"/>
        <end position="439"/>
    </location>
</feature>
<dbReference type="Proteomes" id="UP000294257">
    <property type="component" value="Unassembled WGS sequence"/>
</dbReference>
<feature type="transmembrane region" description="Helical" evidence="9">
    <location>
        <begin position="193"/>
        <end position="223"/>
    </location>
</feature>
<keyword evidence="13" id="KW-1185">Reference proteome</keyword>
<dbReference type="Pfam" id="PF13231">
    <property type="entry name" value="PMT_2"/>
    <property type="match status" value="1"/>
</dbReference>
<feature type="transmembrane region" description="Helical" evidence="9">
    <location>
        <begin position="115"/>
        <end position="136"/>
    </location>
</feature>
<feature type="domain" description="Putative mannosyltransferase YkcA/B-like C-terminal" evidence="11">
    <location>
        <begin position="572"/>
        <end position="638"/>
    </location>
</feature>
<name>A0A4V2ES25_9PSEU</name>
<dbReference type="InterPro" id="IPR038731">
    <property type="entry name" value="RgtA/B/C-like"/>
</dbReference>
<feature type="region of interest" description="Disordered" evidence="8">
    <location>
        <begin position="493"/>
        <end position="565"/>
    </location>
</feature>
<dbReference type="Pfam" id="PF24878">
    <property type="entry name" value="YkcB_C"/>
    <property type="match status" value="1"/>
</dbReference>
<dbReference type="GO" id="GO:0005886">
    <property type="term" value="C:plasma membrane"/>
    <property type="evidence" value="ECO:0007669"/>
    <property type="project" value="UniProtKB-SubCell"/>
</dbReference>
<feature type="compositionally biased region" description="Polar residues" evidence="8">
    <location>
        <begin position="501"/>
        <end position="510"/>
    </location>
</feature>
<evidence type="ECO:0000256" key="1">
    <source>
        <dbReference type="ARBA" id="ARBA00004651"/>
    </source>
</evidence>
<feature type="transmembrane region" description="Helical" evidence="9">
    <location>
        <begin position="362"/>
        <end position="382"/>
    </location>
</feature>
<dbReference type="AlphaFoldDB" id="A0A4V2ES25"/>
<dbReference type="GO" id="GO:0009103">
    <property type="term" value="P:lipopolysaccharide biosynthetic process"/>
    <property type="evidence" value="ECO:0007669"/>
    <property type="project" value="UniProtKB-ARBA"/>
</dbReference>
<evidence type="ECO:0000259" key="10">
    <source>
        <dbReference type="Pfam" id="PF13231"/>
    </source>
</evidence>
<evidence type="ECO:0000313" key="13">
    <source>
        <dbReference type="Proteomes" id="UP000294257"/>
    </source>
</evidence>
<dbReference type="GO" id="GO:0016763">
    <property type="term" value="F:pentosyltransferase activity"/>
    <property type="evidence" value="ECO:0007669"/>
    <property type="project" value="TreeGrafter"/>
</dbReference>
<feature type="transmembrane region" description="Helical" evidence="9">
    <location>
        <begin position="142"/>
        <end position="162"/>
    </location>
</feature>
<protein>
    <submittedName>
        <fullName evidence="12">4-amino-4-deoxy-L-arabinose transferase-like glycosyltransferase</fullName>
    </submittedName>
</protein>
<dbReference type="PANTHER" id="PTHR33908:SF3">
    <property type="entry name" value="UNDECAPRENYL PHOSPHATE-ALPHA-4-AMINO-4-DEOXY-L-ARABINOSE ARABINOSYL TRANSFERASE"/>
    <property type="match status" value="1"/>
</dbReference>
<keyword evidence="7 9" id="KW-0472">Membrane</keyword>
<dbReference type="PANTHER" id="PTHR33908">
    <property type="entry name" value="MANNOSYLTRANSFERASE YKCB-RELATED"/>
    <property type="match status" value="1"/>
</dbReference>
<evidence type="ECO:0000256" key="9">
    <source>
        <dbReference type="SAM" id="Phobius"/>
    </source>
</evidence>
<dbReference type="OrthoDB" id="5241882at2"/>
<dbReference type="InterPro" id="IPR056785">
    <property type="entry name" value="YkcA/B-like_C"/>
</dbReference>
<organism evidence="12 13">
    <name type="scientific">Herbihabitans rhizosphaerae</name>
    <dbReference type="NCBI Taxonomy" id="1872711"/>
    <lineage>
        <taxon>Bacteria</taxon>
        <taxon>Bacillati</taxon>
        <taxon>Actinomycetota</taxon>
        <taxon>Actinomycetes</taxon>
        <taxon>Pseudonocardiales</taxon>
        <taxon>Pseudonocardiaceae</taxon>
        <taxon>Herbihabitans</taxon>
    </lineage>
</organism>
<feature type="region of interest" description="Disordered" evidence="8">
    <location>
        <begin position="1"/>
        <end position="21"/>
    </location>
</feature>
<feature type="transmembrane region" description="Helical" evidence="9">
    <location>
        <begin position="36"/>
        <end position="54"/>
    </location>
</feature>
<feature type="transmembrane region" description="Helical" evidence="9">
    <location>
        <begin position="445"/>
        <end position="465"/>
    </location>
</feature>
<evidence type="ECO:0000259" key="11">
    <source>
        <dbReference type="Pfam" id="PF24878"/>
    </source>
</evidence>
<feature type="transmembrane region" description="Helical" evidence="9">
    <location>
        <begin position="235"/>
        <end position="254"/>
    </location>
</feature>
<dbReference type="GO" id="GO:0010041">
    <property type="term" value="P:response to iron(III) ion"/>
    <property type="evidence" value="ECO:0007669"/>
    <property type="project" value="TreeGrafter"/>
</dbReference>
<reference evidence="12 13" key="1">
    <citation type="submission" date="2019-02" db="EMBL/GenBank/DDBJ databases">
        <title>Genomic Encyclopedia of Type Strains, Phase IV (KMG-IV): sequencing the most valuable type-strain genomes for metagenomic binning, comparative biology and taxonomic classification.</title>
        <authorList>
            <person name="Goeker M."/>
        </authorList>
    </citation>
    <scope>NUCLEOTIDE SEQUENCE [LARGE SCALE GENOMIC DNA]</scope>
    <source>
        <strain evidence="12 13">DSM 101727</strain>
    </source>
</reference>
<keyword evidence="4 12" id="KW-0808">Transferase</keyword>
<keyword evidence="6 9" id="KW-1133">Transmembrane helix</keyword>
<evidence type="ECO:0000256" key="4">
    <source>
        <dbReference type="ARBA" id="ARBA00022679"/>
    </source>
</evidence>
<evidence type="ECO:0000256" key="2">
    <source>
        <dbReference type="ARBA" id="ARBA00022475"/>
    </source>
</evidence>
<gene>
    <name evidence="12" type="ORF">EV193_108237</name>
</gene>
<keyword evidence="2" id="KW-1003">Cell membrane</keyword>
<evidence type="ECO:0000313" key="12">
    <source>
        <dbReference type="EMBL" id="RZS34887.1"/>
    </source>
</evidence>
<accession>A0A4V2ES25</accession>
<evidence type="ECO:0000256" key="7">
    <source>
        <dbReference type="ARBA" id="ARBA00023136"/>
    </source>
</evidence>
<dbReference type="RefSeq" id="WP_130346325.1">
    <property type="nucleotide sequence ID" value="NZ_SGWQ01000008.1"/>
</dbReference>
<keyword evidence="5 9" id="KW-0812">Transmembrane</keyword>
<evidence type="ECO:0000256" key="8">
    <source>
        <dbReference type="SAM" id="MobiDB-lite"/>
    </source>
</evidence>
<feature type="transmembrane region" description="Helical" evidence="9">
    <location>
        <begin position="333"/>
        <end position="350"/>
    </location>
</feature>
<sequence>MTTITAEPPVPDGSPAAPPRSRLRRLLTGPVDQPTWARPALLVLLAGTAVLYLWNLTANGYGNMYYATATQAATQSWQAWLFGSLDAGNAITVDKPPAALWLSGLFARIFGFSSWSVLAPQAFAGVAAVGVLYATVRRTSGPAAGLLAGAGLALTPVAVSMFRYNNPDALLTLLLVLGAYCVVRALEKGSPRWLMLAGTAVGFAFLTKMLQAFLVLPAFALVYLIAAPIGIGRRLAHVAAAAGAVVVSTGWYIALVELWPASSRPYIGGSTTNSLWELTFGYNGLGRIFGGDGNPSGTAMGGPPGGGGNMVNVGFGGETGITRMFDQAFGGEISWLLPAALVALAAGLWITRRAPRTDRTRAAVLLWGGWLLVTAVVFSFMSGITHEYYAVALAPAITALVAVVGVELWRRRATVHMRLFLAAMIGVTAVWDFVLLGRADGWLPPLRWIVLIGGLLVAATVAVGGGRRLGRLLLVPAIVAVLLGGATYGVATATRNDGGPTPTSGPSSVNAGRGPAMMLDGQRVGGAPPPGAAQGTITGPGDGPPPNGQGNGPMRRTGGPDRAETSPALVDMLRNTTTRWAAAVNGANSSGGPQIASGRPVMAIGGFSGRDDAPTLAQFQQYVADGQISYYIAGGQGGLITYGPAGTRPVGGGKGGPNGGPDGGSAGEIAEWVAANFNSSTVDGRTVYDLRAHK</sequence>
<comment type="caution">
    <text evidence="12">The sequence shown here is derived from an EMBL/GenBank/DDBJ whole genome shotgun (WGS) entry which is preliminary data.</text>
</comment>
<feature type="domain" description="Glycosyltransferase RgtA/B/C/D-like" evidence="10">
    <location>
        <begin position="94"/>
        <end position="251"/>
    </location>
</feature>
<feature type="transmembrane region" description="Helical" evidence="9">
    <location>
        <begin position="169"/>
        <end position="187"/>
    </location>
</feature>